<sequence length="93" mass="9556">MALCVWWHVLVQVGVFAGNPGELVAGATVAVTAMLAVALVVLRFAVPGGGTRPAGWARCHRLRAAGRPVPRSGDPDAAGRPRPRAPGWLPSAG</sequence>
<evidence type="ECO:0000256" key="2">
    <source>
        <dbReference type="SAM" id="Phobius"/>
    </source>
</evidence>
<name>A0ABS3VYK1_MICEH</name>
<feature type="region of interest" description="Disordered" evidence="1">
    <location>
        <begin position="65"/>
        <end position="93"/>
    </location>
</feature>
<evidence type="ECO:0000313" key="4">
    <source>
        <dbReference type="Proteomes" id="UP000823521"/>
    </source>
</evidence>
<evidence type="ECO:0000313" key="3">
    <source>
        <dbReference type="EMBL" id="MBO4209518.1"/>
    </source>
</evidence>
<protein>
    <submittedName>
        <fullName evidence="3">Uncharacterized protein</fullName>
    </submittedName>
</protein>
<dbReference type="Proteomes" id="UP000823521">
    <property type="component" value="Unassembled WGS sequence"/>
</dbReference>
<keyword evidence="4" id="KW-1185">Reference proteome</keyword>
<comment type="caution">
    <text evidence="3">The sequence shown here is derived from an EMBL/GenBank/DDBJ whole genome shotgun (WGS) entry which is preliminary data.</text>
</comment>
<keyword evidence="2" id="KW-1133">Transmembrane helix</keyword>
<gene>
    <name evidence="3" type="ORF">GSF22_26525</name>
</gene>
<reference evidence="3 4" key="1">
    <citation type="submission" date="2019-12" db="EMBL/GenBank/DDBJ databases">
        <title>Whole genome sequencing of endophytic Actinobacterium Micromonospora sp. MPMI6T.</title>
        <authorList>
            <person name="Evv R."/>
            <person name="Podile A.R."/>
        </authorList>
    </citation>
    <scope>NUCLEOTIDE SEQUENCE [LARGE SCALE GENOMIC DNA]</scope>
    <source>
        <strain evidence="3 4">MPMI6</strain>
    </source>
</reference>
<evidence type="ECO:0000256" key="1">
    <source>
        <dbReference type="SAM" id="MobiDB-lite"/>
    </source>
</evidence>
<organism evidence="3 4">
    <name type="scientific">Micromonospora echinofusca</name>
    <dbReference type="NCBI Taxonomy" id="47858"/>
    <lineage>
        <taxon>Bacteria</taxon>
        <taxon>Bacillati</taxon>
        <taxon>Actinomycetota</taxon>
        <taxon>Actinomycetes</taxon>
        <taxon>Micromonosporales</taxon>
        <taxon>Micromonosporaceae</taxon>
        <taxon>Micromonospora</taxon>
    </lineage>
</organism>
<keyword evidence="2" id="KW-0472">Membrane</keyword>
<keyword evidence="2" id="KW-0812">Transmembrane</keyword>
<feature type="transmembrane region" description="Helical" evidence="2">
    <location>
        <begin position="27"/>
        <end position="46"/>
    </location>
</feature>
<dbReference type="EMBL" id="WVUH01000311">
    <property type="protein sequence ID" value="MBO4209518.1"/>
    <property type="molecule type" value="Genomic_DNA"/>
</dbReference>
<proteinExistence type="predicted"/>
<accession>A0ABS3VYK1</accession>